<evidence type="ECO:0000313" key="2">
    <source>
        <dbReference type="Proteomes" id="UP000532194"/>
    </source>
</evidence>
<protein>
    <submittedName>
        <fullName evidence="1">Uncharacterized protein</fullName>
    </submittedName>
</protein>
<sequence>MLDTHRVPVDGADAGLVTGTVEADDVEAGRGDAVNVRDELSLLITGAHNRRTREAG</sequence>
<proteinExistence type="predicted"/>
<reference evidence="1 2" key="1">
    <citation type="submission" date="2020-02" db="EMBL/GenBank/DDBJ databases">
        <title>Characterization of phylogenetic diversity of novel bifidobacterial species isolated in Czech ZOOs.</title>
        <authorList>
            <person name="Lugli G.A."/>
            <person name="Vera N.B."/>
            <person name="Ventura M."/>
        </authorList>
    </citation>
    <scope>NUCLEOTIDE SEQUENCE [LARGE SCALE GENOMIC DNA]</scope>
    <source>
        <strain evidence="1 2">DSM 109957</strain>
    </source>
</reference>
<accession>A0A7Y0HSR0</accession>
<dbReference type="RefSeq" id="WP_169171912.1">
    <property type="nucleotide sequence ID" value="NZ_JAAIII010000003.1"/>
</dbReference>
<organism evidence="1 2">
    <name type="scientific">Bifidobacterium oedipodis</name>
    <dbReference type="NCBI Taxonomy" id="2675322"/>
    <lineage>
        <taxon>Bacteria</taxon>
        <taxon>Bacillati</taxon>
        <taxon>Actinomycetota</taxon>
        <taxon>Actinomycetes</taxon>
        <taxon>Bifidobacteriales</taxon>
        <taxon>Bifidobacteriaceae</taxon>
        <taxon>Bifidobacterium</taxon>
    </lineage>
</organism>
<dbReference type="AlphaFoldDB" id="A0A7Y0HSR0"/>
<keyword evidence="2" id="KW-1185">Reference proteome</keyword>
<dbReference type="EMBL" id="JAAIII010000003">
    <property type="protein sequence ID" value="NMM93858.1"/>
    <property type="molecule type" value="Genomic_DNA"/>
</dbReference>
<gene>
    <name evidence="1" type="ORF">G1C95_1045</name>
</gene>
<comment type="caution">
    <text evidence="1">The sequence shown here is derived from an EMBL/GenBank/DDBJ whole genome shotgun (WGS) entry which is preliminary data.</text>
</comment>
<name>A0A7Y0HSR0_9BIFI</name>
<dbReference type="Proteomes" id="UP000532194">
    <property type="component" value="Unassembled WGS sequence"/>
</dbReference>
<evidence type="ECO:0000313" key="1">
    <source>
        <dbReference type="EMBL" id="NMM93858.1"/>
    </source>
</evidence>